<dbReference type="SUPFAM" id="SSF56747">
    <property type="entry name" value="Prim-pol domain"/>
    <property type="match status" value="1"/>
</dbReference>
<dbReference type="Proteomes" id="UP001597183">
    <property type="component" value="Unassembled WGS sequence"/>
</dbReference>
<comment type="caution">
    <text evidence="3">The sequence shown here is derived from an EMBL/GenBank/DDBJ whole genome shotgun (WGS) entry which is preliminary data.</text>
</comment>
<evidence type="ECO:0000259" key="2">
    <source>
        <dbReference type="SMART" id="SM00943"/>
    </source>
</evidence>
<feature type="domain" description="DNA primase/polymerase bifunctional N-terminal" evidence="2">
    <location>
        <begin position="38"/>
        <end position="215"/>
    </location>
</feature>
<evidence type="ECO:0000256" key="1">
    <source>
        <dbReference type="SAM" id="MobiDB-lite"/>
    </source>
</evidence>
<dbReference type="CDD" id="cd04859">
    <property type="entry name" value="Prim_Pol"/>
    <property type="match status" value="1"/>
</dbReference>
<dbReference type="RefSeq" id="WP_378079076.1">
    <property type="nucleotide sequence ID" value="NZ_JBHTMK010000049.1"/>
</dbReference>
<feature type="region of interest" description="Disordered" evidence="1">
    <location>
        <begin position="1"/>
        <end position="34"/>
    </location>
</feature>
<accession>A0ABW4ALY6</accession>
<proteinExistence type="predicted"/>
<reference evidence="4" key="1">
    <citation type="journal article" date="2019" name="Int. J. Syst. Evol. Microbiol.">
        <title>The Global Catalogue of Microorganisms (GCM) 10K type strain sequencing project: providing services to taxonomists for standard genome sequencing and annotation.</title>
        <authorList>
            <consortium name="The Broad Institute Genomics Platform"/>
            <consortium name="The Broad Institute Genome Sequencing Center for Infectious Disease"/>
            <person name="Wu L."/>
            <person name="Ma J."/>
        </authorList>
    </citation>
    <scope>NUCLEOTIDE SEQUENCE [LARGE SCALE GENOMIC DNA]</scope>
    <source>
        <strain evidence="4">CCM 7526</strain>
    </source>
</reference>
<organism evidence="3 4">
    <name type="scientific">Actinoplanes sichuanensis</name>
    <dbReference type="NCBI Taxonomy" id="512349"/>
    <lineage>
        <taxon>Bacteria</taxon>
        <taxon>Bacillati</taxon>
        <taxon>Actinomycetota</taxon>
        <taxon>Actinomycetes</taxon>
        <taxon>Micromonosporales</taxon>
        <taxon>Micromonosporaceae</taxon>
        <taxon>Actinoplanes</taxon>
    </lineage>
</organism>
<keyword evidence="4" id="KW-1185">Reference proteome</keyword>
<dbReference type="SMART" id="SM00943">
    <property type="entry name" value="Prim-Pol"/>
    <property type="match status" value="1"/>
</dbReference>
<protein>
    <submittedName>
        <fullName evidence="3">Bifunctional DNA primase/polymerase</fullName>
    </submittedName>
</protein>
<sequence length="326" mass="34438">MTIPINPMRDRLTAASPPMREHGGTHPGSPRSRRASAALAYARNGVPVLPLYEIRADGGCACDRPECDRPGKHPRLPKGVHDASADLGRVAQWWRWWPDANVGAATGHLFDVWDIDLPAASACDLLADYLGDLAASWPSTRTGSGGTHVFVYPTGHGNRAKFLPGCDWRGRGGYVVLPPSGHSSGDPYEWLAVPLVSPVADPGTRVAFPPAPVGLREALQPRPLRATPARAWHANQTRPYAEAALRAECDALAAMSADSGRNNRLNRAAFNLGQLVAVGHLGYDDAAEALAAAAAACGLGPREAARTIGSGLTAGQLNPRTARRSA</sequence>
<evidence type="ECO:0000313" key="3">
    <source>
        <dbReference type="EMBL" id="MFD1370992.1"/>
    </source>
</evidence>
<dbReference type="Pfam" id="PF09250">
    <property type="entry name" value="Prim-Pol"/>
    <property type="match status" value="1"/>
</dbReference>
<evidence type="ECO:0000313" key="4">
    <source>
        <dbReference type="Proteomes" id="UP001597183"/>
    </source>
</evidence>
<dbReference type="EMBL" id="JBHTMK010000049">
    <property type="protein sequence ID" value="MFD1370992.1"/>
    <property type="molecule type" value="Genomic_DNA"/>
</dbReference>
<gene>
    <name evidence="3" type="ORF">ACFQ5G_37110</name>
</gene>
<dbReference type="InterPro" id="IPR015330">
    <property type="entry name" value="DNA_primase/pol_bifunc_N"/>
</dbReference>
<name>A0ABW4ALY6_9ACTN</name>